<accession>A0AAV7QYR3</accession>
<proteinExistence type="predicted"/>
<sequence>MGGRRSRGPNAGQAMDRLAFGAPWGGISMLRPPLGGTWRVEELWGSGADERAAGMEGGGGEGKEGRRSERAVPDPAAGYERAMCRTLLLLSVRCAVPDPAAGYERAMCRTLLLLSARCAVPDPAAGYERAMCRTLLLLRAHCAVPDSTDGCERAVPDPVAAGCERTVLCQTLLLLAVSALCCARPCCCWL</sequence>
<feature type="compositionally biased region" description="Basic and acidic residues" evidence="1">
    <location>
        <begin position="61"/>
        <end position="72"/>
    </location>
</feature>
<name>A0AAV7QYR3_PLEWA</name>
<keyword evidence="3" id="KW-1185">Reference proteome</keyword>
<feature type="region of interest" description="Disordered" evidence="1">
    <location>
        <begin position="49"/>
        <end position="74"/>
    </location>
</feature>
<comment type="caution">
    <text evidence="2">The sequence shown here is derived from an EMBL/GenBank/DDBJ whole genome shotgun (WGS) entry which is preliminary data.</text>
</comment>
<evidence type="ECO:0000313" key="3">
    <source>
        <dbReference type="Proteomes" id="UP001066276"/>
    </source>
</evidence>
<dbReference type="Proteomes" id="UP001066276">
    <property type="component" value="Chromosome 6"/>
</dbReference>
<gene>
    <name evidence="2" type="ORF">NDU88_010426</name>
</gene>
<evidence type="ECO:0000313" key="2">
    <source>
        <dbReference type="EMBL" id="KAJ1144124.1"/>
    </source>
</evidence>
<dbReference type="EMBL" id="JANPWB010000010">
    <property type="protein sequence ID" value="KAJ1144124.1"/>
    <property type="molecule type" value="Genomic_DNA"/>
</dbReference>
<protein>
    <submittedName>
        <fullName evidence="2">Uncharacterized protein</fullName>
    </submittedName>
</protein>
<reference evidence="2" key="1">
    <citation type="journal article" date="2022" name="bioRxiv">
        <title>Sequencing and chromosome-scale assembly of the giantPleurodeles waltlgenome.</title>
        <authorList>
            <person name="Brown T."/>
            <person name="Elewa A."/>
            <person name="Iarovenko S."/>
            <person name="Subramanian E."/>
            <person name="Araus A.J."/>
            <person name="Petzold A."/>
            <person name="Susuki M."/>
            <person name="Suzuki K.-i.T."/>
            <person name="Hayashi T."/>
            <person name="Toyoda A."/>
            <person name="Oliveira C."/>
            <person name="Osipova E."/>
            <person name="Leigh N.D."/>
            <person name="Simon A."/>
            <person name="Yun M.H."/>
        </authorList>
    </citation>
    <scope>NUCLEOTIDE SEQUENCE</scope>
    <source>
        <strain evidence="2">20211129_DDA</strain>
        <tissue evidence="2">Liver</tissue>
    </source>
</reference>
<dbReference type="AlphaFoldDB" id="A0AAV7QYR3"/>
<organism evidence="2 3">
    <name type="scientific">Pleurodeles waltl</name>
    <name type="common">Iberian ribbed newt</name>
    <dbReference type="NCBI Taxonomy" id="8319"/>
    <lineage>
        <taxon>Eukaryota</taxon>
        <taxon>Metazoa</taxon>
        <taxon>Chordata</taxon>
        <taxon>Craniata</taxon>
        <taxon>Vertebrata</taxon>
        <taxon>Euteleostomi</taxon>
        <taxon>Amphibia</taxon>
        <taxon>Batrachia</taxon>
        <taxon>Caudata</taxon>
        <taxon>Salamandroidea</taxon>
        <taxon>Salamandridae</taxon>
        <taxon>Pleurodelinae</taxon>
        <taxon>Pleurodeles</taxon>
    </lineage>
</organism>
<evidence type="ECO:0000256" key="1">
    <source>
        <dbReference type="SAM" id="MobiDB-lite"/>
    </source>
</evidence>